<feature type="domain" description="TonB C-terminal" evidence="6">
    <location>
        <begin position="152"/>
        <end position="215"/>
    </location>
</feature>
<evidence type="ECO:0000256" key="3">
    <source>
        <dbReference type="ARBA" id="ARBA00022989"/>
    </source>
</evidence>
<comment type="caution">
    <text evidence="7">The sequence shown here is derived from an EMBL/GenBank/DDBJ whole genome shotgun (WGS) entry which is preliminary data.</text>
</comment>
<dbReference type="Pfam" id="PF03544">
    <property type="entry name" value="TonB_C"/>
    <property type="match status" value="1"/>
</dbReference>
<dbReference type="GO" id="GO:0055085">
    <property type="term" value="P:transmembrane transport"/>
    <property type="evidence" value="ECO:0007669"/>
    <property type="project" value="InterPro"/>
</dbReference>
<dbReference type="NCBIfam" id="TIGR01352">
    <property type="entry name" value="tonB_Cterm"/>
    <property type="match status" value="1"/>
</dbReference>
<dbReference type="InterPro" id="IPR006260">
    <property type="entry name" value="TonB/TolA_C"/>
</dbReference>
<dbReference type="RefSeq" id="WP_133619181.1">
    <property type="nucleotide sequence ID" value="NZ_SNZE01000004.1"/>
</dbReference>
<feature type="compositionally biased region" description="Low complexity" evidence="5">
    <location>
        <begin position="53"/>
        <end position="69"/>
    </location>
</feature>
<feature type="compositionally biased region" description="Low complexity" evidence="5">
    <location>
        <begin position="76"/>
        <end position="87"/>
    </location>
</feature>
<protein>
    <submittedName>
        <fullName evidence="7">TonB family protein</fullName>
    </submittedName>
</protein>
<dbReference type="EMBL" id="SNZE01000004">
    <property type="protein sequence ID" value="TDR32313.1"/>
    <property type="molecule type" value="Genomic_DNA"/>
</dbReference>
<accession>A0A4R6Y9V8</accession>
<reference evidence="7 8" key="1">
    <citation type="submission" date="2019-03" db="EMBL/GenBank/DDBJ databases">
        <title>Genomic Encyclopedia of Type Strains, Phase IV (KMG-IV): sequencing the most valuable type-strain genomes for metagenomic binning, comparative biology and taxonomic classification.</title>
        <authorList>
            <person name="Goeker M."/>
        </authorList>
    </citation>
    <scope>NUCLEOTIDE SEQUENCE [LARGE SCALE GENOMIC DNA]</scope>
    <source>
        <strain evidence="7 8">DSM 102852</strain>
    </source>
</reference>
<feature type="region of interest" description="Disordered" evidence="5">
    <location>
        <begin position="50"/>
        <end position="137"/>
    </location>
</feature>
<comment type="subcellular location">
    <subcellularLocation>
        <location evidence="1">Membrane</location>
        <topology evidence="1">Single-pass membrane protein</topology>
    </subcellularLocation>
</comment>
<dbReference type="SUPFAM" id="SSF74653">
    <property type="entry name" value="TolA/TonB C-terminal domain"/>
    <property type="match status" value="1"/>
</dbReference>
<feature type="compositionally biased region" description="Polar residues" evidence="5">
    <location>
        <begin position="88"/>
        <end position="118"/>
    </location>
</feature>
<evidence type="ECO:0000256" key="5">
    <source>
        <dbReference type="SAM" id="MobiDB-lite"/>
    </source>
</evidence>
<dbReference type="OrthoDB" id="9994794at2"/>
<dbReference type="AlphaFoldDB" id="A0A4R6Y9V8"/>
<sequence>MSRFFLSLSLLMHLSVLTWLWMSAPKTLQQPDLPPQTVDTIVELSSPIHKEVAPSSSASPQPTPQSDSDNNNSVLTTTAAPASTANTQQSIQHSTNSITPSNQNSTAPTIEGKANQTHPPSAANSPSSSASIAAASSAPLRNEPLTRAMNCPAFAQRQSIAGQVVVHVSISINGSVKNASINTSKDRSMNELALTQAKQLKFPTMKNSAGETVESFSEVKLTYDCRNS</sequence>
<name>A0A4R6Y9V8_9BURK</name>
<keyword evidence="2" id="KW-0812">Transmembrane</keyword>
<evidence type="ECO:0000256" key="1">
    <source>
        <dbReference type="ARBA" id="ARBA00004167"/>
    </source>
</evidence>
<keyword evidence="8" id="KW-1185">Reference proteome</keyword>
<dbReference type="Proteomes" id="UP000294480">
    <property type="component" value="Unassembled WGS sequence"/>
</dbReference>
<keyword evidence="4" id="KW-0472">Membrane</keyword>
<evidence type="ECO:0000256" key="2">
    <source>
        <dbReference type="ARBA" id="ARBA00022692"/>
    </source>
</evidence>
<evidence type="ECO:0000256" key="4">
    <source>
        <dbReference type="ARBA" id="ARBA00023136"/>
    </source>
</evidence>
<dbReference type="GO" id="GO:0016020">
    <property type="term" value="C:membrane"/>
    <property type="evidence" value="ECO:0007669"/>
    <property type="project" value="UniProtKB-SubCell"/>
</dbReference>
<evidence type="ECO:0000313" key="8">
    <source>
        <dbReference type="Proteomes" id="UP000294480"/>
    </source>
</evidence>
<evidence type="ECO:0000259" key="6">
    <source>
        <dbReference type="Pfam" id="PF03544"/>
    </source>
</evidence>
<dbReference type="InterPro" id="IPR037682">
    <property type="entry name" value="TonB_C"/>
</dbReference>
<organism evidence="7 8">
    <name type="scientific">Hydromonas duriensis</name>
    <dbReference type="NCBI Taxonomy" id="1527608"/>
    <lineage>
        <taxon>Bacteria</taxon>
        <taxon>Pseudomonadati</taxon>
        <taxon>Pseudomonadota</taxon>
        <taxon>Betaproteobacteria</taxon>
        <taxon>Burkholderiales</taxon>
        <taxon>Burkholderiaceae</taxon>
        <taxon>Hydromonas</taxon>
    </lineage>
</organism>
<proteinExistence type="predicted"/>
<gene>
    <name evidence="7" type="ORF">DFR44_10427</name>
</gene>
<dbReference type="Gene3D" id="3.30.1150.10">
    <property type="match status" value="1"/>
</dbReference>
<feature type="compositionally biased region" description="Low complexity" evidence="5">
    <location>
        <begin position="119"/>
        <end position="137"/>
    </location>
</feature>
<evidence type="ECO:0000313" key="7">
    <source>
        <dbReference type="EMBL" id="TDR32313.1"/>
    </source>
</evidence>
<keyword evidence="3" id="KW-1133">Transmembrane helix</keyword>